<dbReference type="GO" id="GO:0036311">
    <property type="term" value="F:chitin disaccharide deacetylase activity"/>
    <property type="evidence" value="ECO:0007669"/>
    <property type="project" value="UniProtKB-UniRule"/>
</dbReference>
<dbReference type="InterPro" id="IPR011330">
    <property type="entry name" value="Glyco_hydro/deAcase_b/a-brl"/>
</dbReference>
<dbReference type="GO" id="GO:0005737">
    <property type="term" value="C:cytoplasm"/>
    <property type="evidence" value="ECO:0007669"/>
    <property type="project" value="UniProtKB-SubCell"/>
</dbReference>
<keyword evidence="4 8" id="KW-0460">Magnesium</keyword>
<dbReference type="InterPro" id="IPR022948">
    <property type="entry name" value="COD_ChbG_bac"/>
</dbReference>
<evidence type="ECO:0000313" key="9">
    <source>
        <dbReference type="EMBL" id="CRL64997.1"/>
    </source>
</evidence>
<sequence length="254" mass="28502">MAGLLIVNADDFGLSKGQNYGIVECFRHGVVSSTTALVNAEGIKHAAQLCHELPGLGVGLHFTLTMGKPLSPLPSLTREGVLGKWVWQMAEEGNLPLDEIRVELNAQYQRFIEIFGREPDHIDSHHHVHMFKQVFPIVAEFAKEKSLPTRVDRPLAQKEGIDTQGVISSDGFDSQFYGDEITQALFLKVLDESKARHEHSIEVMTHPAFVDNPLRASGYCFQRLMELEVLTDMTLKQAIIERGYQLGTYQDLMK</sequence>
<evidence type="ECO:0000256" key="1">
    <source>
        <dbReference type="ARBA" id="ARBA00001946"/>
    </source>
</evidence>
<comment type="subunit">
    <text evidence="8">Homodimer.</text>
</comment>
<evidence type="ECO:0000256" key="4">
    <source>
        <dbReference type="ARBA" id="ARBA00022842"/>
    </source>
</evidence>
<evidence type="ECO:0000256" key="6">
    <source>
        <dbReference type="ARBA" id="ARBA00023277"/>
    </source>
</evidence>
<organism evidence="9 10">
    <name type="scientific">Proteus penneri</name>
    <dbReference type="NCBI Taxonomy" id="102862"/>
    <lineage>
        <taxon>Bacteria</taxon>
        <taxon>Pseudomonadati</taxon>
        <taxon>Pseudomonadota</taxon>
        <taxon>Gammaproteobacteria</taxon>
        <taxon>Enterobacterales</taxon>
        <taxon>Morganellaceae</taxon>
        <taxon>Proteus</taxon>
    </lineage>
</organism>
<dbReference type="NCBIfam" id="NF002559">
    <property type="entry name" value="PRK02134.1"/>
    <property type="match status" value="1"/>
</dbReference>
<comment type="function">
    <text evidence="8">Involved in the degradation of chitin. ChbG is essential for growth on the acetylated chitooligosaccharides chitobiose and chitotriose but is dispensable for growth on cellobiose and chitosan dimer, the deacetylated form of chitobiose. Deacetylation of chitobiose-6-P and chitotriose-6-P is necessary for both the activation of the chb promoter by the regulatory protein ChbR and the hydrolysis of phosphorylated beta-glucosides by the phospho-beta-glucosidase ChbF. Catalyzes the removal of only one acetyl group from chitobiose-6-P to yield monoacetylchitobiose-6-P, the inducer of ChbR and the substrate of ChbF.</text>
</comment>
<reference evidence="10" key="1">
    <citation type="submission" date="2015-06" db="EMBL/GenBank/DDBJ databases">
        <authorList>
            <person name="Urmite Genomes"/>
        </authorList>
    </citation>
    <scope>NUCLEOTIDE SEQUENCE [LARGE SCALE GENOMIC DNA]</scope>
    <source>
        <strain evidence="10">CSUR P1867</strain>
    </source>
</reference>
<dbReference type="GO" id="GO:0052777">
    <property type="term" value="P:diacetylchitobiose catabolic process"/>
    <property type="evidence" value="ECO:0007669"/>
    <property type="project" value="UniProtKB-UniRule"/>
</dbReference>
<dbReference type="UniPathway" id="UPA00349"/>
<feature type="binding site" evidence="8">
    <location>
        <position position="125"/>
    </location>
    <ligand>
        <name>Mg(2+)</name>
        <dbReference type="ChEBI" id="CHEBI:18420"/>
    </ligand>
</feature>
<evidence type="ECO:0000256" key="3">
    <source>
        <dbReference type="ARBA" id="ARBA00022801"/>
    </source>
</evidence>
<comment type="catalytic activity">
    <reaction evidence="8">
        <text>N,N'-diacetylchitobiose + H2O = N-acetyl-beta-D-glucosaminyl-(1-&gt;4)-D-glucosamine + acetate</text>
        <dbReference type="Rhea" id="RHEA:27469"/>
        <dbReference type="ChEBI" id="CHEBI:15377"/>
        <dbReference type="ChEBI" id="CHEBI:28681"/>
        <dbReference type="ChEBI" id="CHEBI:30089"/>
        <dbReference type="ChEBI" id="CHEBI:59910"/>
        <dbReference type="EC" id="3.5.1.105"/>
    </reaction>
</comment>
<dbReference type="Proteomes" id="UP000183920">
    <property type="component" value="Unassembled WGS sequence"/>
</dbReference>
<dbReference type="GO" id="GO:0019213">
    <property type="term" value="F:deacetylase activity"/>
    <property type="evidence" value="ECO:0007669"/>
    <property type="project" value="TreeGrafter"/>
</dbReference>
<dbReference type="SUPFAM" id="SSF88713">
    <property type="entry name" value="Glycoside hydrolase/deacetylase"/>
    <property type="match status" value="1"/>
</dbReference>
<evidence type="ECO:0000256" key="8">
    <source>
        <dbReference type="HAMAP-Rule" id="MF_01246"/>
    </source>
</evidence>
<keyword evidence="3 8" id="KW-0378">Hydrolase</keyword>
<keyword evidence="8" id="KW-0963">Cytoplasm</keyword>
<comment type="pathway">
    <text evidence="8">Glycan degradation; chitin degradation.</text>
</comment>
<feature type="binding site" evidence="8">
    <location>
        <position position="61"/>
    </location>
    <ligand>
        <name>Mg(2+)</name>
        <dbReference type="ChEBI" id="CHEBI:18420"/>
    </ligand>
</feature>
<dbReference type="RefSeq" id="WP_072064954.1">
    <property type="nucleotide sequence ID" value="NZ_CVRY01000007.1"/>
</dbReference>
<name>A0A0G4QG40_9GAMM</name>
<evidence type="ECO:0000256" key="7">
    <source>
        <dbReference type="ARBA" id="ARBA00023326"/>
    </source>
</evidence>
<dbReference type="GO" id="GO:0006032">
    <property type="term" value="P:chitin catabolic process"/>
    <property type="evidence" value="ECO:0007669"/>
    <property type="project" value="UniProtKB-UniPathway"/>
</dbReference>
<comment type="similarity">
    <text evidence="8">Belongs to the YdjC deacetylase family. ChbG subfamily.</text>
</comment>
<dbReference type="GO" id="GO:0000272">
    <property type="term" value="P:polysaccharide catabolic process"/>
    <property type="evidence" value="ECO:0007669"/>
    <property type="project" value="UniProtKB-UniRule"/>
</dbReference>
<accession>A0A0G4QG40</accession>
<comment type="subcellular location">
    <subcellularLocation>
        <location evidence="8">Cytoplasm</location>
    </subcellularLocation>
</comment>
<dbReference type="Pfam" id="PF04794">
    <property type="entry name" value="YdjC"/>
    <property type="match status" value="1"/>
</dbReference>
<dbReference type="PANTHER" id="PTHR31609:SF1">
    <property type="entry name" value="CARBOHYDRATE DEACETYLASE"/>
    <property type="match status" value="1"/>
</dbReference>
<dbReference type="EMBL" id="CVRY01000007">
    <property type="protein sequence ID" value="CRL64997.1"/>
    <property type="molecule type" value="Genomic_DNA"/>
</dbReference>
<gene>
    <name evidence="8" type="primary">chbG</name>
    <name evidence="9" type="ORF">BN1804_03282</name>
</gene>
<proteinExistence type="inferred from homology"/>
<dbReference type="HAMAP" id="MF_01246">
    <property type="entry name" value="COD"/>
    <property type="match status" value="1"/>
</dbReference>
<keyword evidence="5 8" id="KW-0146">Chitin degradation</keyword>
<dbReference type="GO" id="GO:0046872">
    <property type="term" value="F:metal ion binding"/>
    <property type="evidence" value="ECO:0007669"/>
    <property type="project" value="UniProtKB-KW"/>
</dbReference>
<evidence type="ECO:0000256" key="2">
    <source>
        <dbReference type="ARBA" id="ARBA00022723"/>
    </source>
</evidence>
<evidence type="ECO:0000313" key="10">
    <source>
        <dbReference type="Proteomes" id="UP000183920"/>
    </source>
</evidence>
<dbReference type="PANTHER" id="PTHR31609">
    <property type="entry name" value="YDJC DEACETYLASE FAMILY MEMBER"/>
    <property type="match status" value="1"/>
</dbReference>
<protein>
    <recommendedName>
        <fullName evidence="8">Chitooligosaccharide deacetylase</fullName>
        <shortName evidence="8">COD</shortName>
        <ecNumber evidence="8">3.5.1.105</ecNumber>
    </recommendedName>
    <alternativeName>
        <fullName evidence="8">Chitin disaccharide deacetylase</fullName>
    </alternativeName>
    <alternativeName>
        <fullName evidence="8">Chitobiose deacetylase</fullName>
    </alternativeName>
    <alternativeName>
        <fullName evidence="8">Chitobiose-6P deacetylase</fullName>
    </alternativeName>
    <alternativeName>
        <fullName evidence="8">Chitotriose deacetylase</fullName>
    </alternativeName>
    <alternativeName>
        <fullName evidence="8">Chitotriose-6P deacetylase</fullName>
    </alternativeName>
</protein>
<keyword evidence="6 8" id="KW-0119">Carbohydrate metabolism</keyword>
<comment type="catalytic activity">
    <reaction evidence="8">
        <text>diacetylchitobiose-6'-phosphate + H2O = N'-monoacetylchitobiose-6'-phosphate + acetate</text>
        <dbReference type="Rhea" id="RHEA:35083"/>
        <dbReference type="ChEBI" id="CHEBI:15377"/>
        <dbReference type="ChEBI" id="CHEBI:30089"/>
        <dbReference type="ChEBI" id="CHEBI:64883"/>
        <dbReference type="ChEBI" id="CHEBI:71315"/>
    </reaction>
</comment>
<keyword evidence="7 8" id="KW-0624">Polysaccharide degradation</keyword>
<dbReference type="CDD" id="cd10803">
    <property type="entry name" value="YdjC_EF3048_like"/>
    <property type="match status" value="1"/>
</dbReference>
<dbReference type="EC" id="3.5.1.105" evidence="8"/>
<dbReference type="AlphaFoldDB" id="A0A0G4QG40"/>
<evidence type="ECO:0000256" key="5">
    <source>
        <dbReference type="ARBA" id="ARBA00023024"/>
    </source>
</evidence>
<keyword evidence="2 8" id="KW-0479">Metal-binding</keyword>
<dbReference type="Gene3D" id="3.20.20.370">
    <property type="entry name" value="Glycoside hydrolase/deacetylase"/>
    <property type="match status" value="1"/>
</dbReference>
<dbReference type="InterPro" id="IPR006879">
    <property type="entry name" value="YdjC-like"/>
</dbReference>
<comment type="cofactor">
    <cofactor evidence="1 8">
        <name>Mg(2+)</name>
        <dbReference type="ChEBI" id="CHEBI:18420"/>
    </cofactor>
</comment>